<accession>A0ACC5UD00</accession>
<dbReference type="EMBL" id="JAHKPD010000025">
    <property type="protein sequence ID" value="MBU2952156.1"/>
    <property type="molecule type" value="Genomic_DNA"/>
</dbReference>
<sequence>MNAFEVSVIIPVYNAERFIEKAISSALEQSEVFEVIIINDGSTDATEEILTQILEQNSKVRVLYHDNKCNKGRSASRNLGIKKARGNYIAFLDADDYYLPNRFNNDKLIFENEEEVDGVYNAIGAHFYRSTSAKERKRLELCTMTEKVSPENLFMVLLKGGKGHFSIDGLTVKKMIFEKTGLFNEDLIVAEDTELIWKMTLKAKLYSGIIDYSVAIRGVHDNNVFYNDYLYKIYDMKMYESLLCWSSKNEVDLKYIDALLNRIWIIKFKQKKILINDIGYWWFLFFRSPRLMFSFLSVKYFPIVRQRQKLFPFLFK</sequence>
<keyword evidence="2" id="KW-1185">Reference proteome</keyword>
<protein>
    <submittedName>
        <fullName evidence="1">Glycosyltransferase family 2 protein</fullName>
    </submittedName>
</protein>
<comment type="caution">
    <text evidence="1">The sequence shown here is derived from an EMBL/GenBank/DDBJ whole genome shotgun (WGS) entry which is preliminary data.</text>
</comment>
<name>A0ACC5UD00_9FLAO</name>
<dbReference type="Proteomes" id="UP001647509">
    <property type="component" value="Unassembled WGS sequence"/>
</dbReference>
<gene>
    <name evidence="1" type="ORF">KO493_15755</name>
</gene>
<evidence type="ECO:0000313" key="2">
    <source>
        <dbReference type="Proteomes" id="UP001647509"/>
    </source>
</evidence>
<organism evidence="1 2">
    <name type="scientific">Pseudotamlana agarivorans</name>
    <dbReference type="NCBI Taxonomy" id="481183"/>
    <lineage>
        <taxon>Bacteria</taxon>
        <taxon>Pseudomonadati</taxon>
        <taxon>Bacteroidota</taxon>
        <taxon>Flavobacteriia</taxon>
        <taxon>Flavobacteriales</taxon>
        <taxon>Flavobacteriaceae</taxon>
        <taxon>Pseudotamlana</taxon>
    </lineage>
</organism>
<reference evidence="1" key="1">
    <citation type="submission" date="2021-05" db="EMBL/GenBank/DDBJ databases">
        <title>Draft genomes of bacteria isolated from model marine particles.</title>
        <authorList>
            <person name="Datta M.S."/>
            <person name="Schwartzman J.A."/>
            <person name="Enke T.N."/>
            <person name="Saavedra J."/>
            <person name="Cermak N."/>
            <person name="Cordero O.X."/>
        </authorList>
    </citation>
    <scope>NUCLEOTIDE SEQUENCE</scope>
    <source>
        <strain evidence="1">I2M19</strain>
    </source>
</reference>
<evidence type="ECO:0000313" key="1">
    <source>
        <dbReference type="EMBL" id="MBU2952156.1"/>
    </source>
</evidence>
<proteinExistence type="predicted"/>